<dbReference type="GO" id="GO:0006357">
    <property type="term" value="P:regulation of transcription by RNA polymerase II"/>
    <property type="evidence" value="ECO:0007669"/>
    <property type="project" value="TreeGrafter"/>
</dbReference>
<protein>
    <recommendedName>
        <fullName evidence="4">BTB domain-containing protein</fullName>
    </recommendedName>
</protein>
<gene>
    <name evidence="5" type="ORF">CEUTPL_LOCUS4980</name>
</gene>
<dbReference type="InterPro" id="IPR051095">
    <property type="entry name" value="Dros_DevTransReg"/>
</dbReference>
<evidence type="ECO:0000256" key="1">
    <source>
        <dbReference type="ARBA" id="ARBA00004123"/>
    </source>
</evidence>
<feature type="domain" description="BTB" evidence="4">
    <location>
        <begin position="15"/>
        <end position="80"/>
    </location>
</feature>
<dbReference type="PROSITE" id="PS50097">
    <property type="entry name" value="BTB"/>
    <property type="match status" value="1"/>
</dbReference>
<dbReference type="CDD" id="cd18315">
    <property type="entry name" value="BTB_POZ_BAB-like"/>
    <property type="match status" value="1"/>
</dbReference>
<dbReference type="Proteomes" id="UP001152799">
    <property type="component" value="Chromosome 2"/>
</dbReference>
<dbReference type="OrthoDB" id="2311693at2759"/>
<evidence type="ECO:0000259" key="4">
    <source>
        <dbReference type="PROSITE" id="PS50097"/>
    </source>
</evidence>
<accession>A0A9N9MJV9</accession>
<dbReference type="Pfam" id="PF16064">
    <property type="entry name" value="DUF4806"/>
    <property type="match status" value="1"/>
</dbReference>
<sequence>MSSGLNALLENEDLVDVTLAVEGKFFKAHQMVLSVCSPYFKELFKTNPCQHPIVFLKDVSYVAISDLLQFMYQGEVQVSQDNLTTFIKTAEALQIKGLTGDGNGTDADSEPTQEKPERQAEEPYKPIARPKKAHPAPIVTTTPAVKKPRLSLSSNDQPAPAPITKTEPAIEPSQFKVEPFDPSQSVTIPDDGDETFGDETLDDTTVDDNEDYSMMEGEEPQAGTSTDGAGEGQGKSNCEKRISEINIKIDRLVEMLCSNNWPLTKAKFDAQMQMFPIGNVGDLEKLEKDLENKEFEMKVFGHLSKIVGTGMPWKSACYKVCGTLITKDLLTKYSWTGLSRTTQKQAFNKLTNLLDVFYRTVSIADSSFTYAQRDSFFRDAVLKHSHTRLYGPKKKTKDAKSSENYDQDKSNEVFPKMEDGLDSDESE</sequence>
<evidence type="ECO:0000313" key="6">
    <source>
        <dbReference type="Proteomes" id="UP001152799"/>
    </source>
</evidence>
<keyword evidence="6" id="KW-1185">Reference proteome</keyword>
<feature type="compositionally biased region" description="Basic and acidic residues" evidence="3">
    <location>
        <begin position="112"/>
        <end position="124"/>
    </location>
</feature>
<feature type="region of interest" description="Disordered" evidence="3">
    <location>
        <begin position="391"/>
        <end position="427"/>
    </location>
</feature>
<dbReference type="InterPro" id="IPR011333">
    <property type="entry name" value="SKP1/BTB/POZ_sf"/>
</dbReference>
<dbReference type="GO" id="GO:0005634">
    <property type="term" value="C:nucleus"/>
    <property type="evidence" value="ECO:0007669"/>
    <property type="project" value="UniProtKB-SubCell"/>
</dbReference>
<dbReference type="AlphaFoldDB" id="A0A9N9MJV9"/>
<name>A0A9N9MJV9_9CUCU</name>
<dbReference type="SMART" id="SM00225">
    <property type="entry name" value="BTB"/>
    <property type="match status" value="1"/>
</dbReference>
<dbReference type="InterPro" id="IPR000210">
    <property type="entry name" value="BTB/POZ_dom"/>
</dbReference>
<dbReference type="Pfam" id="PF00651">
    <property type="entry name" value="BTB"/>
    <property type="match status" value="1"/>
</dbReference>
<evidence type="ECO:0000256" key="2">
    <source>
        <dbReference type="ARBA" id="ARBA00023242"/>
    </source>
</evidence>
<reference evidence="5" key="1">
    <citation type="submission" date="2022-01" db="EMBL/GenBank/DDBJ databases">
        <authorList>
            <person name="King R."/>
        </authorList>
    </citation>
    <scope>NUCLEOTIDE SEQUENCE</scope>
</reference>
<dbReference type="Gene3D" id="3.30.710.10">
    <property type="entry name" value="Potassium Channel Kv1.1, Chain A"/>
    <property type="match status" value="1"/>
</dbReference>
<dbReference type="EMBL" id="OU892278">
    <property type="protein sequence ID" value="CAG9764340.1"/>
    <property type="molecule type" value="Genomic_DNA"/>
</dbReference>
<dbReference type="InterPro" id="IPR032071">
    <property type="entry name" value="DUF4806"/>
</dbReference>
<proteinExistence type="predicted"/>
<comment type="subcellular location">
    <subcellularLocation>
        <location evidence="1">Nucleus</location>
    </subcellularLocation>
</comment>
<feature type="compositionally biased region" description="Acidic residues" evidence="3">
    <location>
        <begin position="190"/>
        <end position="219"/>
    </location>
</feature>
<feature type="region of interest" description="Disordered" evidence="3">
    <location>
        <begin position="97"/>
        <end position="237"/>
    </location>
</feature>
<evidence type="ECO:0000313" key="5">
    <source>
        <dbReference type="EMBL" id="CAG9764340.1"/>
    </source>
</evidence>
<dbReference type="PANTHER" id="PTHR23110">
    <property type="entry name" value="BTB DOMAIN TRANSCRIPTION FACTOR"/>
    <property type="match status" value="1"/>
</dbReference>
<evidence type="ECO:0000256" key="3">
    <source>
        <dbReference type="SAM" id="MobiDB-lite"/>
    </source>
</evidence>
<organism evidence="5 6">
    <name type="scientific">Ceutorhynchus assimilis</name>
    <name type="common">cabbage seed weevil</name>
    <dbReference type="NCBI Taxonomy" id="467358"/>
    <lineage>
        <taxon>Eukaryota</taxon>
        <taxon>Metazoa</taxon>
        <taxon>Ecdysozoa</taxon>
        <taxon>Arthropoda</taxon>
        <taxon>Hexapoda</taxon>
        <taxon>Insecta</taxon>
        <taxon>Pterygota</taxon>
        <taxon>Neoptera</taxon>
        <taxon>Endopterygota</taxon>
        <taxon>Coleoptera</taxon>
        <taxon>Polyphaga</taxon>
        <taxon>Cucujiformia</taxon>
        <taxon>Curculionidae</taxon>
        <taxon>Ceutorhynchinae</taxon>
        <taxon>Ceutorhynchus</taxon>
    </lineage>
</organism>
<keyword evidence="2" id="KW-0539">Nucleus</keyword>
<feature type="compositionally biased region" description="Basic and acidic residues" evidence="3">
    <location>
        <begin position="398"/>
        <end position="419"/>
    </location>
</feature>
<dbReference type="SUPFAM" id="SSF54695">
    <property type="entry name" value="POZ domain"/>
    <property type="match status" value="1"/>
</dbReference>
<dbReference type="PANTHER" id="PTHR23110:SF99">
    <property type="entry name" value="BROAD-COMPLEX CORE PROTEIN ISOFORM 6"/>
    <property type="match status" value="1"/>
</dbReference>